<comment type="cofactor">
    <cofactor evidence="1">
        <name>L-ascorbate</name>
        <dbReference type="ChEBI" id="CHEBI:38290"/>
    </cofactor>
</comment>
<reference evidence="5" key="1">
    <citation type="submission" date="2021-06" db="EMBL/GenBank/DDBJ databases">
        <title>Paracoccus bacterium XHP0099 sp. nov., isolated from the surface waters of the Yellow Sea.</title>
        <authorList>
            <person name="Xue H."/>
            <person name="Zhang D."/>
        </authorList>
    </citation>
    <scope>NUCLEOTIDE SEQUENCE</scope>
    <source>
        <strain evidence="5">XHP0099</strain>
    </source>
</reference>
<evidence type="ECO:0000313" key="5">
    <source>
        <dbReference type="EMBL" id="MBU3030440.1"/>
    </source>
</evidence>
<organism evidence="5 6">
    <name type="scientific">Paracoccus marinaquae</name>
    <dbReference type="NCBI Taxonomy" id="2841926"/>
    <lineage>
        <taxon>Bacteria</taxon>
        <taxon>Pseudomonadati</taxon>
        <taxon>Pseudomonadota</taxon>
        <taxon>Alphaproteobacteria</taxon>
        <taxon>Rhodobacterales</taxon>
        <taxon>Paracoccaceae</taxon>
        <taxon>Paracoccus</taxon>
    </lineage>
</organism>
<dbReference type="InterPro" id="IPR044862">
    <property type="entry name" value="Pro_4_hyd_alph_FE2OG_OXY"/>
</dbReference>
<gene>
    <name evidence="5" type="ORF">KNW02_09945</name>
</gene>
<dbReference type="PANTHER" id="PTHR12117:SF0">
    <property type="entry name" value="PROLYL 3-HYDROXYLASE OGFOD1"/>
    <property type="match status" value="1"/>
</dbReference>
<protein>
    <submittedName>
        <fullName evidence="5">2OG-Fe(II) oxygenase</fullName>
    </submittedName>
</protein>
<evidence type="ECO:0000256" key="3">
    <source>
        <dbReference type="ARBA" id="ARBA00023002"/>
    </source>
</evidence>
<sequence>MPVLALDPETLEMDAEVAKAAGKAASDEYRNRKPYPYGGFDDFLPEEVLDRVREDLKQLPESETSFDRPQEKLKTSYIPERLPPYTRNLFYTLNSRPFVQFLENMTGIKGLIPDPYFAGGGIHMVANGGHLDIHADFNHNAILNLERRLNVLIYLNKDWKEEYGGSFEIWNNEMTEQVASFVPQFNRMVCFNTGSTTWHGNPTTVNHPEGQPRMSMALYYYTATWDGTKKSHTTLFKPRPGTADEADRETRRNEILQDVLPPVMYRRVIGPLRRLGF</sequence>
<dbReference type="InterPro" id="IPR006620">
    <property type="entry name" value="Pro_4_hyd_alph"/>
</dbReference>
<dbReference type="PANTHER" id="PTHR12117">
    <property type="entry name" value="HISTONE ACETYLTRANSFERASE COMPLEX"/>
    <property type="match status" value="1"/>
</dbReference>
<feature type="domain" description="Prolyl 4-hydroxylase alpha subunit" evidence="4">
    <location>
        <begin position="35"/>
        <end position="221"/>
    </location>
</feature>
<keyword evidence="6" id="KW-1185">Reference proteome</keyword>
<evidence type="ECO:0000256" key="2">
    <source>
        <dbReference type="ARBA" id="ARBA00022964"/>
    </source>
</evidence>
<dbReference type="Proteomes" id="UP001166191">
    <property type="component" value="Unassembled WGS sequence"/>
</dbReference>
<accession>A0ABS6AIL6</accession>
<evidence type="ECO:0000256" key="1">
    <source>
        <dbReference type="ARBA" id="ARBA00001961"/>
    </source>
</evidence>
<comment type="caution">
    <text evidence="5">The sequence shown here is derived from an EMBL/GenBank/DDBJ whole genome shotgun (WGS) entry which is preliminary data.</text>
</comment>
<keyword evidence="2" id="KW-0223">Dioxygenase</keyword>
<name>A0ABS6AIL6_9RHOB</name>
<dbReference type="RefSeq" id="WP_216033118.1">
    <property type="nucleotide sequence ID" value="NZ_JAHKNG010000014.1"/>
</dbReference>
<dbReference type="EMBL" id="JAHKNG010000014">
    <property type="protein sequence ID" value="MBU3030440.1"/>
    <property type="molecule type" value="Genomic_DNA"/>
</dbReference>
<evidence type="ECO:0000313" key="6">
    <source>
        <dbReference type="Proteomes" id="UP001166191"/>
    </source>
</evidence>
<proteinExistence type="predicted"/>
<dbReference type="Pfam" id="PF13640">
    <property type="entry name" value="2OG-FeII_Oxy_3"/>
    <property type="match status" value="1"/>
</dbReference>
<dbReference type="InterPro" id="IPR051842">
    <property type="entry name" value="uS12_prolyl_hydroxylase"/>
</dbReference>
<keyword evidence="3" id="KW-0560">Oxidoreductase</keyword>
<evidence type="ECO:0000259" key="4">
    <source>
        <dbReference type="SMART" id="SM00702"/>
    </source>
</evidence>
<dbReference type="SMART" id="SM00702">
    <property type="entry name" value="P4Hc"/>
    <property type="match status" value="1"/>
</dbReference>